<name>A0ABP0SXS3_9DINO</name>
<organism evidence="2 3">
    <name type="scientific">Durusdinium trenchii</name>
    <dbReference type="NCBI Taxonomy" id="1381693"/>
    <lineage>
        <taxon>Eukaryota</taxon>
        <taxon>Sar</taxon>
        <taxon>Alveolata</taxon>
        <taxon>Dinophyceae</taxon>
        <taxon>Suessiales</taxon>
        <taxon>Symbiodiniaceae</taxon>
        <taxon>Durusdinium</taxon>
    </lineage>
</organism>
<accession>A0ABP0SXS3</accession>
<comment type="caution">
    <text evidence="2">The sequence shown here is derived from an EMBL/GenBank/DDBJ whole genome shotgun (WGS) entry which is preliminary data.</text>
</comment>
<feature type="compositionally biased region" description="Basic and acidic residues" evidence="1">
    <location>
        <begin position="426"/>
        <end position="435"/>
    </location>
</feature>
<dbReference type="Proteomes" id="UP001642484">
    <property type="component" value="Unassembled WGS sequence"/>
</dbReference>
<feature type="region of interest" description="Disordered" evidence="1">
    <location>
        <begin position="414"/>
        <end position="438"/>
    </location>
</feature>
<gene>
    <name evidence="2" type="ORF">CCMP2556_LOCUS54616</name>
</gene>
<feature type="region of interest" description="Disordered" evidence="1">
    <location>
        <begin position="126"/>
        <end position="162"/>
    </location>
</feature>
<feature type="compositionally biased region" description="Polar residues" evidence="1">
    <location>
        <begin position="414"/>
        <end position="424"/>
    </location>
</feature>
<keyword evidence="3" id="KW-1185">Reference proteome</keyword>
<dbReference type="EMBL" id="CAXAMN010028617">
    <property type="protein sequence ID" value="CAK9117250.1"/>
    <property type="molecule type" value="Genomic_DNA"/>
</dbReference>
<sequence>MRPLGDRLQSIHRNGSEVRGDHQIFLERAASSLAASVMESSQMLKSVGSQSKPSKAYDVARSGLGVVAPAQLQLQPHQISQAPYSEQLSSYPSVWNGSTAWQAAPKYRGSARELFAALQTSQSGLAALPVKGERQSSSSRSPSPRATSAAGNSATAEGNSPRMVSVKDFQRGAPLVAPAQLLPFPGDGNSPGRRRRLAEMTGGRSNILDPARGVPRQQKEREDLADGVTAMIFPVQCEIGPLKTTPVAECSSFDVLLERLVEHPESCLADPLALFRAPVCAPAPHMPGLPGRLLGEKSLRAVPTVVQHTPEDLRVLLDDLPCRSPPAACGASSWATPSAALSLAQQFAGEFAAVSAPFQYALAARAGAESLARGVRLATELDPRTSVLSIRGGLRSFTITSPGPACCKACKTNGSRPSFRTSRSFKAAEKAEPPAKIETSAEDYALLQQLKEQKVQPDRQSSSERQ</sequence>
<evidence type="ECO:0000256" key="1">
    <source>
        <dbReference type="SAM" id="MobiDB-lite"/>
    </source>
</evidence>
<evidence type="ECO:0000313" key="2">
    <source>
        <dbReference type="EMBL" id="CAK9117250.1"/>
    </source>
</evidence>
<protein>
    <submittedName>
        <fullName evidence="2">Uncharacterized protein</fullName>
    </submittedName>
</protein>
<feature type="compositionally biased region" description="Low complexity" evidence="1">
    <location>
        <begin position="136"/>
        <end position="150"/>
    </location>
</feature>
<reference evidence="2 3" key="1">
    <citation type="submission" date="2024-02" db="EMBL/GenBank/DDBJ databases">
        <authorList>
            <person name="Chen Y."/>
            <person name="Shah S."/>
            <person name="Dougan E. K."/>
            <person name="Thang M."/>
            <person name="Chan C."/>
        </authorList>
    </citation>
    <scope>NUCLEOTIDE SEQUENCE [LARGE SCALE GENOMIC DNA]</scope>
</reference>
<proteinExistence type="predicted"/>
<evidence type="ECO:0000313" key="3">
    <source>
        <dbReference type="Proteomes" id="UP001642484"/>
    </source>
</evidence>